<proteinExistence type="inferred from homology"/>
<dbReference type="Pfam" id="PF00893">
    <property type="entry name" value="Multi_Drug_Res"/>
    <property type="match status" value="1"/>
</dbReference>
<evidence type="ECO:0000256" key="6">
    <source>
        <dbReference type="ARBA" id="ARBA00023136"/>
    </source>
</evidence>
<evidence type="ECO:0000256" key="9">
    <source>
        <dbReference type="SAM" id="Phobius"/>
    </source>
</evidence>
<evidence type="ECO:0000313" key="10">
    <source>
        <dbReference type="EMBL" id="MCB5411898.1"/>
    </source>
</evidence>
<evidence type="ECO:0000256" key="7">
    <source>
        <dbReference type="ARBA" id="ARBA00038032"/>
    </source>
</evidence>
<dbReference type="InterPro" id="IPR000390">
    <property type="entry name" value="Small_drug/metabolite_transptr"/>
</dbReference>
<keyword evidence="3" id="KW-1003">Cell membrane</keyword>
<feature type="transmembrane region" description="Helical" evidence="9">
    <location>
        <begin position="89"/>
        <end position="108"/>
    </location>
</feature>
<accession>A0ABS8CRV0</accession>
<evidence type="ECO:0000256" key="3">
    <source>
        <dbReference type="ARBA" id="ARBA00022475"/>
    </source>
</evidence>
<feature type="transmembrane region" description="Helical" evidence="9">
    <location>
        <begin position="61"/>
        <end position="82"/>
    </location>
</feature>
<organism evidence="10 11">
    <name type="scientific">Pseudogemmobacter faecipullorum</name>
    <dbReference type="NCBI Taxonomy" id="2755041"/>
    <lineage>
        <taxon>Bacteria</taxon>
        <taxon>Pseudomonadati</taxon>
        <taxon>Pseudomonadota</taxon>
        <taxon>Alphaproteobacteria</taxon>
        <taxon>Rhodobacterales</taxon>
        <taxon>Paracoccaceae</taxon>
        <taxon>Pseudogemmobacter</taxon>
    </lineage>
</organism>
<comment type="similarity">
    <text evidence="7 8">Belongs to the drug/metabolite transporter (DMT) superfamily. Small multidrug resistance (SMR) (TC 2.A.7.1) family.</text>
</comment>
<name>A0ABS8CRV0_9RHOB</name>
<keyword evidence="4 8" id="KW-0812">Transmembrane</keyword>
<reference evidence="10 11" key="1">
    <citation type="submission" date="2020-07" db="EMBL/GenBank/DDBJ databases">
        <title>Pseudogemmobacter sp. nov., isolated from poultry manure in Taiwan.</title>
        <authorList>
            <person name="Lin S.-Y."/>
            <person name="Tang Y.-S."/>
            <person name="Young C.-C."/>
        </authorList>
    </citation>
    <scope>NUCLEOTIDE SEQUENCE [LARGE SCALE GENOMIC DNA]</scope>
    <source>
        <strain evidence="10 11">CC-YST710</strain>
    </source>
</reference>
<evidence type="ECO:0000313" key="11">
    <source>
        <dbReference type="Proteomes" id="UP001198571"/>
    </source>
</evidence>
<evidence type="ECO:0000256" key="4">
    <source>
        <dbReference type="ARBA" id="ARBA00022692"/>
    </source>
</evidence>
<gene>
    <name evidence="10" type="ORF">H0485_18065</name>
</gene>
<dbReference type="EMBL" id="JACDXX010000022">
    <property type="protein sequence ID" value="MCB5411898.1"/>
    <property type="molecule type" value="Genomic_DNA"/>
</dbReference>
<dbReference type="SUPFAM" id="SSF103481">
    <property type="entry name" value="Multidrug resistance efflux transporter EmrE"/>
    <property type="match status" value="1"/>
</dbReference>
<keyword evidence="5 9" id="KW-1133">Transmembrane helix</keyword>
<evidence type="ECO:0000256" key="5">
    <source>
        <dbReference type="ARBA" id="ARBA00022989"/>
    </source>
</evidence>
<keyword evidence="6 9" id="KW-0472">Membrane</keyword>
<dbReference type="Proteomes" id="UP001198571">
    <property type="component" value="Unassembled WGS sequence"/>
</dbReference>
<dbReference type="Gene3D" id="1.10.3730.20">
    <property type="match status" value="1"/>
</dbReference>
<comment type="subcellular location">
    <subcellularLocation>
        <location evidence="1 8">Cell membrane</location>
        <topology evidence="1 8">Multi-pass membrane protein</topology>
    </subcellularLocation>
</comment>
<dbReference type="PANTHER" id="PTHR30561:SF1">
    <property type="entry name" value="MULTIDRUG TRANSPORTER EMRE"/>
    <property type="match status" value="1"/>
</dbReference>
<evidence type="ECO:0000256" key="1">
    <source>
        <dbReference type="ARBA" id="ARBA00004651"/>
    </source>
</evidence>
<keyword evidence="2" id="KW-0813">Transport</keyword>
<evidence type="ECO:0000256" key="2">
    <source>
        <dbReference type="ARBA" id="ARBA00022448"/>
    </source>
</evidence>
<keyword evidence="11" id="KW-1185">Reference proteome</keyword>
<protein>
    <submittedName>
        <fullName evidence="10">QacE family quaternary ammonium compound efflux SMR transporter</fullName>
    </submittedName>
</protein>
<comment type="caution">
    <text evidence="10">The sequence shown here is derived from an EMBL/GenBank/DDBJ whole genome shotgun (WGS) entry which is preliminary data.</text>
</comment>
<dbReference type="InterPro" id="IPR037185">
    <property type="entry name" value="EmrE-like"/>
</dbReference>
<feature type="transmembrane region" description="Helical" evidence="9">
    <location>
        <begin position="6"/>
        <end position="25"/>
    </location>
</feature>
<feature type="transmembrane region" description="Helical" evidence="9">
    <location>
        <begin position="37"/>
        <end position="55"/>
    </location>
</feature>
<sequence length="114" mass="12181">MATNLMTYGTLILAVSMEVLGTSLLPQTKQFTRLLPTLGMLLCYAGAFYFLSHALKTLPVGIAYAIWSGFGIVLISGIGWIWLKQALDLPAVIGIGLILSGVLVINLFSSATPH</sequence>
<dbReference type="InterPro" id="IPR045324">
    <property type="entry name" value="Small_multidrug_res"/>
</dbReference>
<dbReference type="PANTHER" id="PTHR30561">
    <property type="entry name" value="SMR FAMILY PROTON-DEPENDENT DRUG EFFLUX TRANSPORTER SUGE"/>
    <property type="match status" value="1"/>
</dbReference>
<evidence type="ECO:0000256" key="8">
    <source>
        <dbReference type="RuleBase" id="RU003942"/>
    </source>
</evidence>